<dbReference type="KEGG" id="emg:BBD33_14655"/>
<feature type="transmembrane region" description="Helical" evidence="1">
    <location>
        <begin position="15"/>
        <end position="35"/>
    </location>
</feature>
<dbReference type="RefSeq" id="WP_016200317.1">
    <property type="nucleotide sequence ID" value="NZ_CP014338.1"/>
</dbReference>
<keyword evidence="3" id="KW-1185">Reference proteome</keyword>
<keyword evidence="1" id="KW-1133">Transmembrane helix</keyword>
<sequence>MLEFLNGLAPLEKGFWYVALISSAIFAIQSIMTLAGGHDMDGVNADFNGDLDHADAPFQFFSFRNLINFLLGFGWTGVVFYKSIGNSYLLVGIATVVGCVFVYLFFLMIQQILKLSEDNTFNIDNLVNTSGQVYVPVPENMSGKGKVQISVKGSHHELDAMTENAERLTSGTTVIVEKIKDKILIVKKIN</sequence>
<evidence type="ECO:0000313" key="2">
    <source>
        <dbReference type="EMBL" id="OOH96667.1"/>
    </source>
</evidence>
<proteinExistence type="predicted"/>
<evidence type="ECO:0000256" key="1">
    <source>
        <dbReference type="SAM" id="Phobius"/>
    </source>
</evidence>
<dbReference type="Gene3D" id="2.40.50.140">
    <property type="entry name" value="Nucleic acid-binding proteins"/>
    <property type="match status" value="1"/>
</dbReference>
<evidence type="ECO:0000313" key="3">
    <source>
        <dbReference type="Proteomes" id="UP000188947"/>
    </source>
</evidence>
<name>A0A1V3U1X2_ELIME</name>
<keyword evidence="2" id="KW-0645">Protease</keyword>
<dbReference type="OrthoDB" id="189831at2"/>
<keyword evidence="1" id="KW-0472">Membrane</keyword>
<dbReference type="GO" id="GO:0006508">
    <property type="term" value="P:proteolysis"/>
    <property type="evidence" value="ECO:0007669"/>
    <property type="project" value="UniProtKB-KW"/>
</dbReference>
<dbReference type="eggNOG" id="ENOG503025B">
    <property type="taxonomic scope" value="Bacteria"/>
</dbReference>
<dbReference type="InterPro" id="IPR012340">
    <property type="entry name" value="NA-bd_OB-fold"/>
</dbReference>
<dbReference type="GeneID" id="48545175"/>
<organism evidence="2 3">
    <name type="scientific">Elizabethkingia meningoseptica</name>
    <name type="common">Chryseobacterium meningosepticum</name>
    <dbReference type="NCBI Taxonomy" id="238"/>
    <lineage>
        <taxon>Bacteria</taxon>
        <taxon>Pseudomonadati</taxon>
        <taxon>Bacteroidota</taxon>
        <taxon>Flavobacteriia</taxon>
        <taxon>Flavobacteriales</taxon>
        <taxon>Weeksellaceae</taxon>
        <taxon>Elizabethkingia</taxon>
    </lineage>
</organism>
<feature type="transmembrane region" description="Helical" evidence="1">
    <location>
        <begin position="90"/>
        <end position="109"/>
    </location>
</feature>
<dbReference type="Proteomes" id="UP000188947">
    <property type="component" value="Unassembled WGS sequence"/>
</dbReference>
<dbReference type="AlphaFoldDB" id="A0A1V3U1X2"/>
<keyword evidence="1" id="KW-0812">Transmembrane</keyword>
<dbReference type="STRING" id="238.BBD35_16925"/>
<keyword evidence="2" id="KW-0378">Hydrolase</keyword>
<gene>
    <name evidence="2" type="ORF">BMF97_05185</name>
</gene>
<protein>
    <submittedName>
        <fullName evidence="2">Serine protease</fullName>
    </submittedName>
</protein>
<dbReference type="EMBL" id="MPOG01000007">
    <property type="protein sequence ID" value="OOH96667.1"/>
    <property type="molecule type" value="Genomic_DNA"/>
</dbReference>
<accession>A0A1V3U1X2</accession>
<comment type="caution">
    <text evidence="2">The sequence shown here is derived from an EMBL/GenBank/DDBJ whole genome shotgun (WGS) entry which is preliminary data.</text>
</comment>
<dbReference type="GO" id="GO:0008233">
    <property type="term" value="F:peptidase activity"/>
    <property type="evidence" value="ECO:0007669"/>
    <property type="project" value="UniProtKB-KW"/>
</dbReference>
<reference evidence="2 3" key="1">
    <citation type="submission" date="2016-11" db="EMBL/GenBank/DDBJ databases">
        <title>Genome sequence and comparative genomic analysis of clinical strain Elizabethkingia meningoseptica 61421 PRCM.</title>
        <authorList>
            <person name="Wang M."/>
            <person name="Hu S."/>
            <person name="Cao L."/>
            <person name="Jiang T."/>
            <person name="Zhou Y."/>
            <person name="Ming D."/>
        </authorList>
    </citation>
    <scope>NUCLEOTIDE SEQUENCE [LARGE SCALE GENOMIC DNA]</scope>
    <source>
        <strain evidence="2 3">61421 PRCM</strain>
    </source>
</reference>
<feature type="transmembrane region" description="Helical" evidence="1">
    <location>
        <begin position="66"/>
        <end position="84"/>
    </location>
</feature>